<accession>A0AA97H1P3</accession>
<dbReference type="Proteomes" id="UP001300604">
    <property type="component" value="Chromosome"/>
</dbReference>
<dbReference type="AlphaFoldDB" id="A0AA97H1P3"/>
<dbReference type="Pfam" id="PF13189">
    <property type="entry name" value="Cytidylate_kin2"/>
    <property type="match status" value="1"/>
</dbReference>
<dbReference type="InterPro" id="IPR027417">
    <property type="entry name" value="P-loop_NTPase"/>
</dbReference>
<dbReference type="EMBL" id="CP135996">
    <property type="protein sequence ID" value="WOC32716.1"/>
    <property type="molecule type" value="Genomic_DNA"/>
</dbReference>
<evidence type="ECO:0000313" key="2">
    <source>
        <dbReference type="Proteomes" id="UP001300604"/>
    </source>
</evidence>
<reference evidence="2" key="1">
    <citation type="submission" date="2024-06" db="EMBL/GenBank/DDBJ databases">
        <title>Caproicibacterium argilliputei sp. nov, a novel caproic acid producing anaerobic bacterium isolated from pit mud.</title>
        <authorList>
            <person name="Zeng C."/>
        </authorList>
    </citation>
    <scope>NUCLEOTIDE SEQUENCE [LARGE SCALE GENOMIC DNA]</scope>
    <source>
        <strain evidence="2">ZCY20-5</strain>
    </source>
</reference>
<gene>
    <name evidence="1" type="ORF">PXC00_02245</name>
</gene>
<reference evidence="2" key="3">
    <citation type="submission" date="2024-06" db="EMBL/GenBank/DDBJ databases">
        <authorList>
            <person name="Zeng C."/>
        </authorList>
    </citation>
    <scope>NUCLEOTIDE SEQUENCE [LARGE SCALE GENOMIC DNA]</scope>
    <source>
        <strain evidence="2">ZCY20-5</strain>
    </source>
</reference>
<organism evidence="1 2">
    <name type="scientific">Caproicibacterium argilliputei</name>
    <dbReference type="NCBI Taxonomy" id="3030016"/>
    <lineage>
        <taxon>Bacteria</taxon>
        <taxon>Bacillati</taxon>
        <taxon>Bacillota</taxon>
        <taxon>Clostridia</taxon>
        <taxon>Eubacteriales</taxon>
        <taxon>Oscillospiraceae</taxon>
        <taxon>Caproicibacterium</taxon>
    </lineage>
</organism>
<proteinExistence type="predicted"/>
<sequence>MSNQRFVVTISHQLGCGGAYIGQKIAEEFQIPFVDRDILKRVADELHLAEADLENRDERLSSVWEKLTEQMYTAPAAGWVPQYHPSDKELFYLESEYILKIAEKTSAVILGRGGRYLLRDAPRHVRIFVTAEMPERVERVAALFHISKDAAKTKIETNDQQRIAFNRTFTKSDRLDVRLYDLAVNTSALGLDCAANLVLQSVRAKLSLKEV</sequence>
<dbReference type="KEGG" id="carl:PXC00_02245"/>
<keyword evidence="2" id="KW-1185">Reference proteome</keyword>
<name>A0AA97H1P3_9FIRM</name>
<dbReference type="RefSeq" id="WP_275846866.1">
    <property type="nucleotide sequence ID" value="NZ_CP135996.1"/>
</dbReference>
<evidence type="ECO:0000313" key="1">
    <source>
        <dbReference type="EMBL" id="WOC32716.1"/>
    </source>
</evidence>
<dbReference type="Gene3D" id="3.40.50.300">
    <property type="entry name" value="P-loop containing nucleotide triphosphate hydrolases"/>
    <property type="match status" value="1"/>
</dbReference>
<dbReference type="SUPFAM" id="SSF52540">
    <property type="entry name" value="P-loop containing nucleoside triphosphate hydrolases"/>
    <property type="match status" value="1"/>
</dbReference>
<protein>
    <submittedName>
        <fullName evidence="1">Cytidylate kinase-like family protein</fullName>
    </submittedName>
</protein>
<reference evidence="1 2" key="2">
    <citation type="submission" date="2024-06" db="EMBL/GenBank/DDBJ databases">
        <title>Caproicibacterium argilliputei sp. nov, a novel caproic acid producing anaerobic bacterium isolated from pit mud.</title>
        <authorList>
            <person name="Xia S."/>
        </authorList>
    </citation>
    <scope>NUCLEOTIDE SEQUENCE [LARGE SCALE GENOMIC DNA]</scope>
    <source>
        <strain evidence="1 2">ZCY20-5</strain>
    </source>
</reference>